<dbReference type="VEuPathDB" id="ToxoDB:ETH2_0701700"/>
<organism evidence="8">
    <name type="scientific">Eimeria tenella</name>
    <name type="common">Coccidian parasite</name>
    <dbReference type="NCBI Taxonomy" id="5802"/>
    <lineage>
        <taxon>Eukaryota</taxon>
        <taxon>Sar</taxon>
        <taxon>Alveolata</taxon>
        <taxon>Apicomplexa</taxon>
        <taxon>Conoidasida</taxon>
        <taxon>Coccidia</taxon>
        <taxon>Eucoccidiorida</taxon>
        <taxon>Eimeriorina</taxon>
        <taxon>Eimeriidae</taxon>
        <taxon>Eimeria</taxon>
    </lineage>
</organism>
<keyword evidence="6" id="KW-0472">Membrane</keyword>
<feature type="region of interest" description="Disordered" evidence="5">
    <location>
        <begin position="180"/>
        <end position="201"/>
    </location>
</feature>
<reference evidence="8" key="1">
    <citation type="journal article" date="2012" name="BMC Genomics">
        <title>Characterisation of full-length cDNA sequences provides insights into the Eimeria tenella transcriptome.</title>
        <authorList>
            <person name="Amiruddin N."/>
            <person name="Lee X.W."/>
            <person name="Blake D.P."/>
            <person name="Suzuki Y."/>
            <person name="Tay Y.L."/>
            <person name="Lim L.S."/>
            <person name="Tomley F.M."/>
            <person name="Watanabe J."/>
            <person name="Sugimoto C."/>
            <person name="Wan K.L."/>
        </authorList>
    </citation>
    <scope>NUCLEOTIDE SEQUENCE</scope>
    <source>
        <strain evidence="8">Houghton</strain>
    </source>
</reference>
<dbReference type="InterPro" id="IPR002877">
    <property type="entry name" value="RNA_MeTrfase_FtsJ_dom"/>
</dbReference>
<evidence type="ECO:0000256" key="6">
    <source>
        <dbReference type="SAM" id="Phobius"/>
    </source>
</evidence>
<keyword evidence="3" id="KW-0808">Transferase</keyword>
<dbReference type="GO" id="GO:0000466">
    <property type="term" value="P:maturation of 5.8S rRNA from tricistronic rRNA transcript (SSU-rRNA, 5.8S rRNA, LSU-rRNA)"/>
    <property type="evidence" value="ECO:0007669"/>
    <property type="project" value="TreeGrafter"/>
</dbReference>
<dbReference type="SUPFAM" id="SSF53335">
    <property type="entry name" value="S-adenosyl-L-methionine-dependent methyltransferases"/>
    <property type="match status" value="1"/>
</dbReference>
<dbReference type="InterPro" id="IPR050082">
    <property type="entry name" value="RNA_methyltr_RlmE"/>
</dbReference>
<evidence type="ECO:0000313" key="8">
    <source>
        <dbReference type="EMBL" id="AET50660.1"/>
    </source>
</evidence>
<keyword evidence="2" id="KW-0489">Methyltransferase</keyword>
<dbReference type="EMBL" id="JN987437">
    <property type="protein sequence ID" value="AET50660.1"/>
    <property type="molecule type" value="mRNA"/>
</dbReference>
<dbReference type="InterPro" id="IPR029063">
    <property type="entry name" value="SAM-dependent_MTases_sf"/>
</dbReference>
<dbReference type="GO" id="GO:0005730">
    <property type="term" value="C:nucleolus"/>
    <property type="evidence" value="ECO:0007669"/>
    <property type="project" value="TreeGrafter"/>
</dbReference>
<proteinExistence type="evidence at transcript level"/>
<dbReference type="AlphaFoldDB" id="H9B9K0"/>
<evidence type="ECO:0000256" key="2">
    <source>
        <dbReference type="ARBA" id="ARBA00022603"/>
    </source>
</evidence>
<evidence type="ECO:0000259" key="7">
    <source>
        <dbReference type="Pfam" id="PF01728"/>
    </source>
</evidence>
<keyword evidence="4" id="KW-0949">S-adenosyl-L-methionine</keyword>
<accession>H9B9K0</accession>
<feature type="domain" description="Ribosomal RNA methyltransferase FtsJ" evidence="7">
    <location>
        <begin position="27"/>
        <end position="140"/>
    </location>
</feature>
<dbReference type="GO" id="GO:0030687">
    <property type="term" value="C:preribosome, large subunit precursor"/>
    <property type="evidence" value="ECO:0007669"/>
    <property type="project" value="TreeGrafter"/>
</dbReference>
<dbReference type="GO" id="GO:0008650">
    <property type="term" value="F:rRNA (uridine-2'-O-)-methyltransferase activity"/>
    <property type="evidence" value="ECO:0007669"/>
    <property type="project" value="TreeGrafter"/>
</dbReference>
<name>H9B9K0_EIMTE</name>
<keyword evidence="6" id="KW-1133">Transmembrane helix</keyword>
<evidence type="ECO:0000256" key="3">
    <source>
        <dbReference type="ARBA" id="ARBA00022679"/>
    </source>
</evidence>
<dbReference type="VEuPathDB" id="ToxoDB:ETH_00021240"/>
<feature type="compositionally biased region" description="Low complexity" evidence="5">
    <location>
        <begin position="187"/>
        <end position="201"/>
    </location>
</feature>
<dbReference type="Gene3D" id="3.40.50.150">
    <property type="entry name" value="Vaccinia Virus protein VP39"/>
    <property type="match status" value="1"/>
</dbReference>
<protein>
    <recommendedName>
        <fullName evidence="7">Ribosomal RNA methyltransferase FtsJ domain-containing protein</fullName>
    </recommendedName>
</protein>
<evidence type="ECO:0000256" key="5">
    <source>
        <dbReference type="SAM" id="MobiDB-lite"/>
    </source>
</evidence>
<evidence type="ECO:0000256" key="1">
    <source>
        <dbReference type="ARBA" id="ARBA00022552"/>
    </source>
</evidence>
<dbReference type="GO" id="GO:0000463">
    <property type="term" value="P:maturation of LSU-rRNA from tricistronic rRNA transcript (SSU-rRNA, 5.8S rRNA, LSU-rRNA)"/>
    <property type="evidence" value="ECO:0007669"/>
    <property type="project" value="TreeGrafter"/>
</dbReference>
<dbReference type="PANTHER" id="PTHR10920:SF13">
    <property type="entry name" value="PRE-RRNA 2'-O-RIBOSE RNA METHYLTRANSFERASE FTSJ3"/>
    <property type="match status" value="1"/>
</dbReference>
<feature type="transmembrane region" description="Helical" evidence="6">
    <location>
        <begin position="143"/>
        <end position="166"/>
    </location>
</feature>
<sequence>MGRSQQRKKKGKERLDRYYYLAKEQGFRARSAFKLIQLAQKYDLFSNCRVVVDLCAAPGSWLQVCLREMSQKKGASLGPKRSSNLESNSNFKSKFKFNFNSNFHPILIGVDLAPIAPLKNCLCLKADITTVDCQRQLRAALQVLLLLFLFCSFLFFFVLFLLFSSFSSPLSRPRLRLPGAPNAASRGPKFAPGAPKGPSGPLGAPVDHWGPRWTTAGLSGFGWGLRGSLKSEFKLNSSFGVHFELNSSFGVYFEVNSSFES</sequence>
<dbReference type="Pfam" id="PF01728">
    <property type="entry name" value="FtsJ"/>
    <property type="match status" value="1"/>
</dbReference>
<keyword evidence="6" id="KW-0812">Transmembrane</keyword>
<evidence type="ECO:0000256" key="4">
    <source>
        <dbReference type="ARBA" id="ARBA00022691"/>
    </source>
</evidence>
<dbReference type="PANTHER" id="PTHR10920">
    <property type="entry name" value="RIBOSOMAL RNA METHYLTRANSFERASE"/>
    <property type="match status" value="1"/>
</dbReference>
<dbReference type="GO" id="GO:0016435">
    <property type="term" value="F:rRNA (guanine) methyltransferase activity"/>
    <property type="evidence" value="ECO:0007669"/>
    <property type="project" value="TreeGrafter"/>
</dbReference>
<keyword evidence="1" id="KW-0698">rRNA processing</keyword>